<keyword evidence="5 10" id="KW-0067">ATP-binding</keyword>
<dbReference type="Pfam" id="PF00133">
    <property type="entry name" value="tRNA-synt_1"/>
    <property type="match status" value="1"/>
</dbReference>
<evidence type="ECO:0000256" key="2">
    <source>
        <dbReference type="ARBA" id="ARBA00013169"/>
    </source>
</evidence>
<feature type="domain" description="Aminoacyl-tRNA synthetase class Ia" evidence="12">
    <location>
        <begin position="72"/>
        <end position="783"/>
    </location>
</feature>
<dbReference type="GO" id="GO:0006438">
    <property type="term" value="P:valyl-tRNA aminoacylation"/>
    <property type="evidence" value="ECO:0007669"/>
    <property type="project" value="InterPro"/>
</dbReference>
<keyword evidence="4 10" id="KW-0547">Nucleotide-binding</keyword>
<dbReference type="InterPro" id="IPR009008">
    <property type="entry name" value="Val/Leu/Ile-tRNA-synth_edit"/>
</dbReference>
<protein>
    <recommendedName>
        <fullName evidence="2">valine--tRNA ligase</fullName>
        <ecNumber evidence="2">6.1.1.9</ecNumber>
    </recommendedName>
    <alternativeName>
        <fullName evidence="8">Valyl-tRNA synthetase</fullName>
    </alternativeName>
</protein>
<dbReference type="GO" id="GO:0005829">
    <property type="term" value="C:cytosol"/>
    <property type="evidence" value="ECO:0007669"/>
    <property type="project" value="TreeGrafter"/>
</dbReference>
<evidence type="ECO:0000256" key="1">
    <source>
        <dbReference type="ARBA" id="ARBA00005594"/>
    </source>
</evidence>
<dbReference type="EMBL" id="AHGT01000001">
    <property type="protein sequence ID" value="ESU39737.1"/>
    <property type="molecule type" value="Genomic_DNA"/>
</dbReference>
<gene>
    <name evidence="14" type="ORF">DHA2_35428</name>
</gene>
<evidence type="ECO:0000256" key="7">
    <source>
        <dbReference type="ARBA" id="ARBA00023146"/>
    </source>
</evidence>
<evidence type="ECO:0000256" key="9">
    <source>
        <dbReference type="ARBA" id="ARBA00047552"/>
    </source>
</evidence>
<evidence type="ECO:0000256" key="10">
    <source>
        <dbReference type="RuleBase" id="RU363035"/>
    </source>
</evidence>
<comment type="catalytic activity">
    <reaction evidence="9">
        <text>tRNA(Val) + L-valine + ATP = L-valyl-tRNA(Val) + AMP + diphosphate</text>
        <dbReference type="Rhea" id="RHEA:10704"/>
        <dbReference type="Rhea" id="RHEA-COMP:9672"/>
        <dbReference type="Rhea" id="RHEA-COMP:9708"/>
        <dbReference type="ChEBI" id="CHEBI:30616"/>
        <dbReference type="ChEBI" id="CHEBI:33019"/>
        <dbReference type="ChEBI" id="CHEBI:57762"/>
        <dbReference type="ChEBI" id="CHEBI:78442"/>
        <dbReference type="ChEBI" id="CHEBI:78537"/>
        <dbReference type="ChEBI" id="CHEBI:456215"/>
        <dbReference type="EC" id="6.1.1.9"/>
    </reaction>
</comment>
<dbReference type="InterPro" id="IPR002300">
    <property type="entry name" value="aa-tRNA-synth_Ia"/>
</dbReference>
<feature type="coiled-coil region" evidence="11">
    <location>
        <begin position="1148"/>
        <end position="1175"/>
    </location>
</feature>
<dbReference type="Gene3D" id="3.90.740.10">
    <property type="entry name" value="Valyl/Leucyl/Isoleucyl-tRNA synthetase, editing domain"/>
    <property type="match status" value="1"/>
</dbReference>
<evidence type="ECO:0000256" key="6">
    <source>
        <dbReference type="ARBA" id="ARBA00022917"/>
    </source>
</evidence>
<dbReference type="Gene3D" id="3.40.50.620">
    <property type="entry name" value="HUPs"/>
    <property type="match status" value="2"/>
</dbReference>
<proteinExistence type="inferred from homology"/>
<dbReference type="InterPro" id="IPR013155">
    <property type="entry name" value="M/V/L/I-tRNA-synth_anticd-bd"/>
</dbReference>
<dbReference type="GO" id="GO:0004832">
    <property type="term" value="F:valine-tRNA ligase activity"/>
    <property type="evidence" value="ECO:0007669"/>
    <property type="project" value="UniProtKB-EC"/>
</dbReference>
<evidence type="ECO:0000313" key="15">
    <source>
        <dbReference type="Proteomes" id="UP000018320"/>
    </source>
</evidence>
<keyword evidence="6 10" id="KW-0648">Protein biosynthesis</keyword>
<dbReference type="CDD" id="cd07962">
    <property type="entry name" value="Anticodon_Ia_Val"/>
    <property type="match status" value="1"/>
</dbReference>
<dbReference type="InterPro" id="IPR014729">
    <property type="entry name" value="Rossmann-like_a/b/a_fold"/>
</dbReference>
<evidence type="ECO:0000256" key="8">
    <source>
        <dbReference type="ARBA" id="ARBA00029936"/>
    </source>
</evidence>
<dbReference type="InterPro" id="IPR037118">
    <property type="entry name" value="Val-tRNA_synth_C_sf"/>
</dbReference>
<accession>V6TN30</accession>
<evidence type="ECO:0000313" key="14">
    <source>
        <dbReference type="EMBL" id="ESU39737.1"/>
    </source>
</evidence>
<dbReference type="InterPro" id="IPR001412">
    <property type="entry name" value="aa-tRNA-synth_I_CS"/>
</dbReference>
<dbReference type="InterPro" id="IPR033705">
    <property type="entry name" value="Anticodon_Ia_Val"/>
</dbReference>
<dbReference type="GO" id="GO:0005524">
    <property type="term" value="F:ATP binding"/>
    <property type="evidence" value="ECO:0007669"/>
    <property type="project" value="UniProtKB-KW"/>
</dbReference>
<dbReference type="SUPFAM" id="SSF47323">
    <property type="entry name" value="Anticodon-binding domain of a subclass of class I aminoacyl-tRNA synthetases"/>
    <property type="match status" value="1"/>
</dbReference>
<dbReference type="InterPro" id="IPR002303">
    <property type="entry name" value="Valyl-tRNA_ligase"/>
</dbReference>
<name>V6TN30_GIAIN</name>
<dbReference type="VEuPathDB" id="GiardiaDB:QR46_0305"/>
<dbReference type="Gene3D" id="1.10.730.10">
    <property type="entry name" value="Isoleucyl-tRNA Synthetase, Domain 1"/>
    <property type="match status" value="2"/>
</dbReference>
<dbReference type="PROSITE" id="PS00178">
    <property type="entry name" value="AA_TRNA_LIGASE_I"/>
    <property type="match status" value="1"/>
</dbReference>
<dbReference type="PRINTS" id="PR00986">
    <property type="entry name" value="TRNASYNTHVAL"/>
</dbReference>
<feature type="domain" description="Methionyl/Valyl/Leucyl/Isoleucyl-tRNA synthetase anticodon-binding" evidence="13">
    <location>
        <begin position="896"/>
        <end position="1085"/>
    </location>
</feature>
<dbReference type="VEuPathDB" id="GiardiaDB:GL50581_4398"/>
<dbReference type="GO" id="GO:0002161">
    <property type="term" value="F:aminoacyl-tRNA deacylase activity"/>
    <property type="evidence" value="ECO:0007669"/>
    <property type="project" value="InterPro"/>
</dbReference>
<dbReference type="EC" id="6.1.1.9" evidence="2"/>
<evidence type="ECO:0000256" key="3">
    <source>
        <dbReference type="ARBA" id="ARBA00022598"/>
    </source>
</evidence>
<dbReference type="AlphaFoldDB" id="V6TN30"/>
<dbReference type="VEuPathDB" id="GiardiaDB:DHA2_35428"/>
<dbReference type="Gene3D" id="1.10.287.380">
    <property type="entry name" value="Valyl-tRNA synthetase, C-terminal domain"/>
    <property type="match status" value="1"/>
</dbReference>
<comment type="caution">
    <text evidence="14">The sequence shown here is derived from an EMBL/GenBank/DDBJ whole genome shotgun (WGS) entry which is preliminary data.</text>
</comment>
<evidence type="ECO:0000256" key="4">
    <source>
        <dbReference type="ARBA" id="ARBA00022741"/>
    </source>
</evidence>
<dbReference type="VEuPathDB" id="GiardiaDB:GL50803_0035428"/>
<reference evidence="15" key="1">
    <citation type="submission" date="2012-02" db="EMBL/GenBank/DDBJ databases">
        <title>Genome sequencing of Giardia lamblia Genotypes A2 and B isolates (DH and GS) and comparative analysis with the genomes of Genotypes A1 and E (WB and Pig).</title>
        <authorList>
            <person name="Adam R."/>
            <person name="Dahlstrom E."/>
            <person name="Martens C."/>
            <person name="Bruno D."/>
            <person name="Barbian K."/>
            <person name="Porcella S.F."/>
            <person name="Nash T."/>
        </authorList>
    </citation>
    <scope>NUCLEOTIDE SEQUENCE</scope>
    <source>
        <strain evidence="15">DH</strain>
    </source>
</reference>
<sequence length="1220" mass="139526">MLMEGQGKSKAKAAKAAKGGSGKAIVQKAEGKALRTELKAFEYEYETPVGEKKNISGAWPKAYNPSVIEKSWYEWWEAAGFFSPDMQRNIRSKDSRCKFTLLIPPPNVTGSLHIGHALTNSIQDALVRWYRMMGYRTLYLPGLDHAGIATQSVVERNIMETEGKTRHDLGRERFLERAWAWKEQFGGRILSQLRILGASFDWSRSVFTLDPARSRVHNESFVKLFNRGLIYRDSRLVNWDCSLQTAVSDVEVEYIDLKLPRQLSVRNHDPGKSYPFGYLWRFSYKVIPSHLADKSEADLLTAFQSSELKFACQDCAKFYTSSILPLLDSDSIAEGSPSPYELLRLHQCADPGCLFTAEELVVATTRPETIIGDTAVAVHPRDHRYTDLHGRCLFHPILLGKKVPIVLDDVLVDMEYGTGCVKVTPAHDPNDFESGRRNKLEYLQIFTDDGRIVQTIESTHNGITYHLPARFAGVKRFDGRLEMLSYLKEAALYRGRTPNPMVIGTCQRSGDILEPMVKPQWYLNCEQMAQRALNAVYAPPSEAERLLIVPEMHKDTWKSYLVNIRPWCISRQLWWGHRIPCYKFWFGNNPEPSGDKTEHWVAACSEKEARRIITKKHLNVQGQLHLKQDDDVTDTWFSSGLFPFSCFADSGRDFSRYYPGSVLETGNDIIFFWVARMVMLSLELYNVLPFREVYLHALVRDAHGAKMSKSKGNVVDPIDVIKGITLQEMGDKVRATNLPPKEIERALELQSKDFPIGIPECGTDALRFALCAYTGQGRSINLDVNKIVAYRNFCNKIFNAVKFGCYFSGICDVLDVDTGATNACGRFWQSNIRHYEDFNDFIMRVYRTTLSARTFKTTAATVGELDPTAAYTTNDPDDIYTPCTQSEDQQSIVAARWILSRLYNTVRTVTKSFREFRIADACTAIYTFWYDDLCDVFLELVKPIIASMSAEPKRLDAHAEIMRMVYFCCIDQGLRLLHPFMPFLSEELFQHLPRWSKEEDLETLMYAEYPTSYGAHHFVTFGSKHELLGEELFRDEQKKVEGTSVYRLSSVLRDRAAEEMVARLKPLMTAARALRGQYNIKPSSTPRYYIACDKSDEHYKHIMDGYYVIKTLCNMRQLDIVSPKVKFSNCGCTVLSATLLIYMDLRGLIDVEQELSKVSKEMEQIRTQIEKLDKLMKGSNYDRMPEHLRKQNDEKMAGFLAKLLQLEELAASYQAMKEVE</sequence>
<dbReference type="SUPFAM" id="SSF52374">
    <property type="entry name" value="Nucleotidylyl transferase"/>
    <property type="match status" value="1"/>
</dbReference>
<dbReference type="PANTHER" id="PTHR11946">
    <property type="entry name" value="VALYL-TRNA SYNTHETASES"/>
    <property type="match status" value="1"/>
</dbReference>
<keyword evidence="7 10" id="KW-0030">Aminoacyl-tRNA synthetase</keyword>
<evidence type="ECO:0000259" key="13">
    <source>
        <dbReference type="Pfam" id="PF08264"/>
    </source>
</evidence>
<dbReference type="Pfam" id="PF08264">
    <property type="entry name" value="Anticodon_1"/>
    <property type="match status" value="1"/>
</dbReference>
<comment type="similarity">
    <text evidence="1 10">Belongs to the class-I aminoacyl-tRNA synthetase family.</text>
</comment>
<dbReference type="InterPro" id="IPR009080">
    <property type="entry name" value="tRNAsynth_Ia_anticodon-bd"/>
</dbReference>
<organism evidence="14 15">
    <name type="scientific">Giardia intestinalis</name>
    <name type="common">Giardia lamblia</name>
    <dbReference type="NCBI Taxonomy" id="5741"/>
    <lineage>
        <taxon>Eukaryota</taxon>
        <taxon>Metamonada</taxon>
        <taxon>Diplomonadida</taxon>
        <taxon>Hexamitidae</taxon>
        <taxon>Giardiinae</taxon>
        <taxon>Giardia</taxon>
    </lineage>
</organism>
<reference evidence="14 15" key="2">
    <citation type="journal article" date="2013" name="Genome Biol. Evol.">
        <title>Genome sequencing of Giardia lamblia genotypes A2 and B isolates (DH and GS) and comparative analysis with the genomes of genotypes A1 and E (WB and Pig).</title>
        <authorList>
            <person name="Adam R.D."/>
            <person name="Dahlstrom E.W."/>
            <person name="Martens C.A."/>
            <person name="Bruno D.P."/>
            <person name="Barbian K.D."/>
            <person name="Ricklefs S.M."/>
            <person name="Hernandez M.M."/>
            <person name="Narla N.P."/>
            <person name="Patel R.B."/>
            <person name="Porcella S.F."/>
            <person name="Nash T.E."/>
        </authorList>
    </citation>
    <scope>NUCLEOTIDE SEQUENCE [LARGE SCALE GENOMIC DNA]</scope>
    <source>
        <strain evidence="14 15">DH</strain>
    </source>
</reference>
<keyword evidence="11" id="KW-0175">Coiled coil</keyword>
<evidence type="ECO:0000256" key="11">
    <source>
        <dbReference type="SAM" id="Coils"/>
    </source>
</evidence>
<dbReference type="PANTHER" id="PTHR11946:SF109">
    <property type="entry name" value="VALINE--TRNA LIGASE"/>
    <property type="match status" value="1"/>
</dbReference>
<dbReference type="FunFam" id="3.40.50.620:FF:000020">
    <property type="entry name" value="Valine--tRNA ligase, mitochondrial"/>
    <property type="match status" value="1"/>
</dbReference>
<evidence type="ECO:0000259" key="12">
    <source>
        <dbReference type="Pfam" id="PF00133"/>
    </source>
</evidence>
<evidence type="ECO:0000256" key="5">
    <source>
        <dbReference type="ARBA" id="ARBA00022840"/>
    </source>
</evidence>
<keyword evidence="3 10" id="KW-0436">Ligase</keyword>
<dbReference type="SUPFAM" id="SSF50677">
    <property type="entry name" value="ValRS/IleRS/LeuRS editing domain"/>
    <property type="match status" value="1"/>
</dbReference>
<dbReference type="Proteomes" id="UP000018320">
    <property type="component" value="Unassembled WGS sequence"/>
</dbReference>